<gene>
    <name evidence="11 16" type="primary">guaB</name>
    <name evidence="16" type="ORF">MJO52_15085</name>
</gene>
<feature type="active site" description="Proton acceptor" evidence="11">
    <location>
        <position position="406"/>
    </location>
</feature>
<evidence type="ECO:0000256" key="2">
    <source>
        <dbReference type="ARBA" id="ARBA00005502"/>
    </source>
</evidence>
<dbReference type="SMART" id="SM00116">
    <property type="entry name" value="CBS"/>
    <property type="match status" value="2"/>
</dbReference>
<dbReference type="EC" id="1.1.1.205" evidence="11 14"/>
<comment type="caution">
    <text evidence="11">Lacks conserved residue(s) required for the propagation of feature annotation.</text>
</comment>
<feature type="binding site" description="in other chain" evidence="11">
    <location>
        <position position="305"/>
    </location>
    <ligand>
        <name>K(+)</name>
        <dbReference type="ChEBI" id="CHEBI:29103"/>
        <note>ligand shared between two tetrameric partners</note>
    </ligand>
</feature>
<feature type="active site" description="Thioimidate intermediate" evidence="11">
    <location>
        <position position="308"/>
    </location>
</feature>
<name>A0ABY4VEN6_9GAMM</name>
<comment type="similarity">
    <text evidence="2 11 13">Belongs to the IMPDH/GMPR family.</text>
</comment>
<dbReference type="InterPro" id="IPR001093">
    <property type="entry name" value="IMP_DH_GMPRt"/>
</dbReference>
<evidence type="ECO:0000256" key="11">
    <source>
        <dbReference type="HAMAP-Rule" id="MF_01964"/>
    </source>
</evidence>
<evidence type="ECO:0000256" key="7">
    <source>
        <dbReference type="ARBA" id="ARBA00023002"/>
    </source>
</evidence>
<comment type="function">
    <text evidence="11">Catalyzes the conversion of inosine 5'-phosphate (IMP) to xanthosine 5'-phosphate (XMP), the first committed and rate-limiting step in the de novo synthesis of guanine nucleotides, and therefore plays an important role in the regulation of cell growth.</text>
</comment>
<keyword evidence="17" id="KW-1185">Reference proteome</keyword>
<feature type="binding site" evidence="11">
    <location>
        <position position="477"/>
    </location>
    <ligand>
        <name>K(+)</name>
        <dbReference type="ChEBI" id="CHEBI:29103"/>
        <note>ligand shared between two tetrameric partners</note>
    </ligand>
</feature>
<dbReference type="PIRSF" id="PIRSF000130">
    <property type="entry name" value="IMPDH"/>
    <property type="match status" value="1"/>
</dbReference>
<dbReference type="PROSITE" id="PS00487">
    <property type="entry name" value="IMP_DH_GMP_RED"/>
    <property type="match status" value="1"/>
</dbReference>
<evidence type="ECO:0000256" key="9">
    <source>
        <dbReference type="ARBA" id="ARBA00023122"/>
    </source>
</evidence>
<feature type="binding site" evidence="11">
    <location>
        <begin position="364"/>
        <end position="365"/>
    </location>
    <ligand>
        <name>IMP</name>
        <dbReference type="ChEBI" id="CHEBI:58053"/>
    </ligand>
</feature>
<feature type="binding site" evidence="11">
    <location>
        <begin position="301"/>
        <end position="303"/>
    </location>
    <ligand>
        <name>NAD(+)</name>
        <dbReference type="ChEBI" id="CHEBI:57540"/>
    </ligand>
</feature>
<feature type="binding site" evidence="11">
    <location>
        <position position="306"/>
    </location>
    <ligand>
        <name>IMP</name>
        <dbReference type="ChEBI" id="CHEBI:58053"/>
    </ligand>
</feature>
<evidence type="ECO:0000256" key="1">
    <source>
        <dbReference type="ARBA" id="ARBA00001958"/>
    </source>
</evidence>
<dbReference type="SUPFAM" id="SSF51412">
    <property type="entry name" value="Inosine monophosphate dehydrogenase (IMPDH)"/>
    <property type="match status" value="1"/>
</dbReference>
<evidence type="ECO:0000259" key="15">
    <source>
        <dbReference type="PROSITE" id="PS51371"/>
    </source>
</evidence>
<feature type="binding site" evidence="11">
    <location>
        <begin position="388"/>
        <end position="392"/>
    </location>
    <ligand>
        <name>IMP</name>
        <dbReference type="ChEBI" id="CHEBI:58053"/>
    </ligand>
</feature>
<dbReference type="Gene3D" id="3.20.20.70">
    <property type="entry name" value="Aldolase class I"/>
    <property type="match status" value="1"/>
</dbReference>
<feature type="binding site" evidence="11">
    <location>
        <begin position="341"/>
        <end position="343"/>
    </location>
    <ligand>
        <name>IMP</name>
        <dbReference type="ChEBI" id="CHEBI:58053"/>
    </ligand>
</feature>
<keyword evidence="9 12" id="KW-0129">CBS domain</keyword>
<feature type="binding site" evidence="11">
    <location>
        <position position="251"/>
    </location>
    <ligand>
        <name>NAD(+)</name>
        <dbReference type="ChEBI" id="CHEBI:57540"/>
    </ligand>
</feature>
<dbReference type="PROSITE" id="PS51371">
    <property type="entry name" value="CBS"/>
    <property type="match status" value="2"/>
</dbReference>
<keyword evidence="6 11" id="KW-0630">Potassium</keyword>
<proteinExistence type="inferred from homology"/>
<comment type="catalytic activity">
    <reaction evidence="10 11 14">
        <text>IMP + NAD(+) + H2O = XMP + NADH + H(+)</text>
        <dbReference type="Rhea" id="RHEA:11708"/>
        <dbReference type="ChEBI" id="CHEBI:15377"/>
        <dbReference type="ChEBI" id="CHEBI:15378"/>
        <dbReference type="ChEBI" id="CHEBI:57464"/>
        <dbReference type="ChEBI" id="CHEBI:57540"/>
        <dbReference type="ChEBI" id="CHEBI:57945"/>
        <dbReference type="ChEBI" id="CHEBI:58053"/>
        <dbReference type="EC" id="1.1.1.205"/>
    </reaction>
</comment>
<feature type="binding site" description="in other chain" evidence="11">
    <location>
        <position position="303"/>
    </location>
    <ligand>
        <name>K(+)</name>
        <dbReference type="ChEBI" id="CHEBI:29103"/>
        <note>ligand shared between two tetrameric partners</note>
    </ligand>
</feature>
<dbReference type="PANTHER" id="PTHR11911">
    <property type="entry name" value="INOSINE-5-MONOPHOSPHATE DEHYDROGENASE RELATED"/>
    <property type="match status" value="1"/>
</dbReference>
<accession>A0ABY4VEN6</accession>
<reference evidence="16" key="1">
    <citation type="submission" date="2022-02" db="EMBL/GenBank/DDBJ databases">
        <title>Coral-associated bacteria.</title>
        <authorList>
            <person name="Tang K."/>
            <person name="Wang X."/>
        </authorList>
    </citation>
    <scope>NUCLEOTIDE SEQUENCE</scope>
    <source>
        <strain evidence="16">SCSIO 43006</strain>
    </source>
</reference>
<evidence type="ECO:0000313" key="17">
    <source>
        <dbReference type="Proteomes" id="UP001055658"/>
    </source>
</evidence>
<feature type="domain" description="CBS" evidence="15">
    <location>
        <begin position="156"/>
        <end position="217"/>
    </location>
</feature>
<protein>
    <recommendedName>
        <fullName evidence="11 14">Inosine-5'-monophosphate dehydrogenase</fullName>
        <shortName evidence="11">IMP dehydrogenase</shortName>
        <shortName evidence="11">IMPD</shortName>
        <shortName evidence="11">IMPDH</shortName>
        <ecNumber evidence="11 14">1.1.1.205</ecNumber>
    </recommendedName>
</protein>
<comment type="pathway">
    <text evidence="11 14">Purine metabolism; XMP biosynthesis via de novo pathway; XMP from IMP: step 1/1.</text>
</comment>
<keyword evidence="5 11" id="KW-0658">Purine biosynthesis</keyword>
<feature type="binding site" evidence="11">
    <location>
        <position position="476"/>
    </location>
    <ligand>
        <name>K(+)</name>
        <dbReference type="ChEBI" id="CHEBI:29103"/>
        <note>ligand shared between two tetrameric partners</note>
    </ligand>
</feature>
<dbReference type="InterPro" id="IPR005990">
    <property type="entry name" value="IMP_DH"/>
</dbReference>
<feature type="binding site" description="in other chain" evidence="11">
    <location>
        <position position="308"/>
    </location>
    <ligand>
        <name>K(+)</name>
        <dbReference type="ChEBI" id="CHEBI:29103"/>
        <note>ligand shared between two tetrameric partners</note>
    </ligand>
</feature>
<dbReference type="InterPro" id="IPR013785">
    <property type="entry name" value="Aldolase_TIM"/>
</dbReference>
<dbReference type="InterPro" id="IPR046342">
    <property type="entry name" value="CBS_dom_sf"/>
</dbReference>
<dbReference type="GO" id="GO:0003938">
    <property type="term" value="F:IMP dehydrogenase activity"/>
    <property type="evidence" value="ECO:0007669"/>
    <property type="project" value="UniProtKB-EC"/>
</dbReference>
<dbReference type="SMART" id="SM01240">
    <property type="entry name" value="IMPDH"/>
    <property type="match status" value="1"/>
</dbReference>
<evidence type="ECO:0000256" key="4">
    <source>
        <dbReference type="ARBA" id="ARBA00022749"/>
    </source>
</evidence>
<evidence type="ECO:0000256" key="3">
    <source>
        <dbReference type="ARBA" id="ARBA00022723"/>
    </source>
</evidence>
<dbReference type="NCBIfam" id="TIGR01302">
    <property type="entry name" value="IMP_dehydrog"/>
    <property type="match status" value="1"/>
</dbReference>
<dbReference type="RefSeq" id="WP_252082713.1">
    <property type="nucleotide sequence ID" value="NZ_CP092418.1"/>
</dbReference>
<feature type="domain" description="CBS" evidence="15">
    <location>
        <begin position="97"/>
        <end position="152"/>
    </location>
</feature>
<comment type="subunit">
    <text evidence="11">Homotetramer.</text>
</comment>
<evidence type="ECO:0000313" key="16">
    <source>
        <dbReference type="EMBL" id="USD20394.1"/>
    </source>
</evidence>
<evidence type="ECO:0000256" key="6">
    <source>
        <dbReference type="ARBA" id="ARBA00022958"/>
    </source>
</evidence>
<dbReference type="Pfam" id="PF00571">
    <property type="entry name" value="CBS"/>
    <property type="match status" value="2"/>
</dbReference>
<keyword evidence="7 11" id="KW-0560">Oxidoreductase</keyword>
<dbReference type="CDD" id="cd04601">
    <property type="entry name" value="CBS_pair_IMPDH"/>
    <property type="match status" value="1"/>
</dbReference>
<dbReference type="CDD" id="cd00381">
    <property type="entry name" value="IMPDH"/>
    <property type="match status" value="1"/>
</dbReference>
<sequence>MSESNLRIAREALTFDDVLLVPGYSEVTAKDVSLKTQLSRNITLNIPIVSAAMDTVTEARLAIALAQEGGIGIIHKSMSIEEQALAVRAVKKFEAGVVKDPITIESDATVRELIALTTHHNISGVPVMDKGDLVGIVTSRDVRFLTDLDVSVASVMTPKERLVTAHEDASSDHVRELLHKHRIEKVLVVNDDFELRGLITVKDFNKAEQYPNSCKDSDGRLRVGASVGTSPDTDDRVAALVEAGVDVLVVDTAHGHSRNVIDRVRRIKEMHPQVDVIGGNIATGDAARALVEAGADAVKVGIGPGSICTTRIVTGIGVPQVTAIAEVSTALKGTGVPMIADGGIRYSGDISKAIVAGASSVMMGSMFAGTEEAPGEVELYQGRTYKSYRGMGSLGAMARTQGSSDRYFQDASKGAEKLVPEGIEGRVPYKGPLSAIVHQMLGGLRSAMGYTGSLDIETMRTRPEFVRVTAAGMGESHVHDVQITKEAPNYPVGGR</sequence>
<keyword evidence="4 11" id="KW-0332">GMP biosynthesis</keyword>
<evidence type="ECO:0000256" key="8">
    <source>
        <dbReference type="ARBA" id="ARBA00023027"/>
    </source>
</evidence>
<dbReference type="EMBL" id="CP092418">
    <property type="protein sequence ID" value="USD20394.1"/>
    <property type="molecule type" value="Genomic_DNA"/>
</dbReference>
<dbReference type="PANTHER" id="PTHR11911:SF111">
    <property type="entry name" value="INOSINE-5'-MONOPHOSPHATE DEHYDROGENASE"/>
    <property type="match status" value="1"/>
</dbReference>
<evidence type="ECO:0000256" key="5">
    <source>
        <dbReference type="ARBA" id="ARBA00022755"/>
    </source>
</evidence>
<dbReference type="Pfam" id="PF00478">
    <property type="entry name" value="IMPDH"/>
    <property type="match status" value="1"/>
</dbReference>
<keyword evidence="8 11" id="KW-0520">NAD</keyword>
<feature type="binding site" evidence="11">
    <location>
        <position position="475"/>
    </location>
    <ligand>
        <name>K(+)</name>
        <dbReference type="ChEBI" id="CHEBI:29103"/>
        <note>ligand shared between two tetrameric partners</note>
    </ligand>
</feature>
<dbReference type="SUPFAM" id="SSF54631">
    <property type="entry name" value="CBS-domain pair"/>
    <property type="match status" value="1"/>
</dbReference>
<comment type="activity regulation">
    <text evidence="11">Mycophenolic acid (MPA) is a non-competitive inhibitor that prevents formation of the closed enzyme conformation by binding to the same site as the amobile flap. In contrast, mizoribine monophosphate (MZP) is a competitive inhibitor that induces the closed conformation. MPA is a potent inhibitor of mammalian IMPDHs but a poor inhibitor of the bacterial enzymes. MZP is a more potent inhibitor of bacterial IMPDH.</text>
</comment>
<evidence type="ECO:0000256" key="12">
    <source>
        <dbReference type="PROSITE-ProRule" id="PRU00703"/>
    </source>
</evidence>
<feature type="binding site" evidence="11">
    <location>
        <position position="421"/>
    </location>
    <ligand>
        <name>IMP</name>
        <dbReference type="ChEBI" id="CHEBI:58053"/>
    </ligand>
</feature>
<dbReference type="InterPro" id="IPR015875">
    <property type="entry name" value="IMP_DH/GMP_Rdtase_CS"/>
</dbReference>
<dbReference type="Proteomes" id="UP001055658">
    <property type="component" value="Chromosome"/>
</dbReference>
<keyword evidence="3 11" id="KW-0479">Metal-binding</keyword>
<dbReference type="HAMAP" id="MF_01964">
    <property type="entry name" value="IMPDH"/>
    <property type="match status" value="1"/>
</dbReference>
<evidence type="ECO:0000256" key="10">
    <source>
        <dbReference type="ARBA" id="ARBA00048028"/>
    </source>
</evidence>
<evidence type="ECO:0000256" key="14">
    <source>
        <dbReference type="RuleBase" id="RU003928"/>
    </source>
</evidence>
<dbReference type="InterPro" id="IPR000644">
    <property type="entry name" value="CBS_dom"/>
</dbReference>
<evidence type="ECO:0000256" key="13">
    <source>
        <dbReference type="RuleBase" id="RU003927"/>
    </source>
</evidence>
<comment type="cofactor">
    <cofactor evidence="1 11">
        <name>K(+)</name>
        <dbReference type="ChEBI" id="CHEBI:29103"/>
    </cofactor>
</comment>
<organism evidence="16 17">
    <name type="scientific">Microbulbifer variabilis</name>
    <dbReference type="NCBI Taxonomy" id="266805"/>
    <lineage>
        <taxon>Bacteria</taxon>
        <taxon>Pseudomonadati</taxon>
        <taxon>Pseudomonadota</taxon>
        <taxon>Gammaproteobacteria</taxon>
        <taxon>Cellvibrionales</taxon>
        <taxon>Microbulbiferaceae</taxon>
        <taxon>Microbulbifer</taxon>
    </lineage>
</organism>